<name>Q9XUG8_CAEEL</name>
<dbReference type="FunCoup" id="Q9XUG8">
    <property type="interactions" value="811"/>
</dbReference>
<evidence type="ECO:0000313" key="4">
    <source>
        <dbReference type="WormBase" id="C43F9.7"/>
    </source>
</evidence>
<keyword evidence="3" id="KW-1185">Reference proteome</keyword>
<dbReference type="OrthoDB" id="5837811at2759"/>
<gene>
    <name evidence="2 4" type="primary">nssp-47</name>
    <name evidence="4" type="ORF">C43F9.7</name>
    <name evidence="2" type="ORF">CELE_C43F9.7</name>
</gene>
<dbReference type="Proteomes" id="UP000001940">
    <property type="component" value="Chromosome IV"/>
</dbReference>
<evidence type="ECO:0000313" key="3">
    <source>
        <dbReference type="Proteomes" id="UP000001940"/>
    </source>
</evidence>
<dbReference type="InParanoid" id="Q9XUG8"/>
<dbReference type="OMA" id="SRIDCML"/>
<dbReference type="AlphaFoldDB" id="Q9XUG8"/>
<dbReference type="WormBase" id="C43F9.7">
    <property type="protein sequence ID" value="CE19735"/>
    <property type="gene ID" value="WBGene00008075"/>
    <property type="gene designation" value="nssp-47"/>
</dbReference>
<keyword evidence="1" id="KW-0732">Signal</keyword>
<dbReference type="UCSC" id="C43F9.7">
    <property type="organism name" value="c. elegans"/>
</dbReference>
<dbReference type="eggNOG" id="ENOG502TIRC">
    <property type="taxonomic scope" value="Eukaryota"/>
</dbReference>
<evidence type="ECO:0000313" key="2">
    <source>
        <dbReference type="EMBL" id="CAB05150.1"/>
    </source>
</evidence>
<accession>Q9XUG8</accession>
<dbReference type="CTD" id="183416"/>
<evidence type="ECO:0000256" key="1">
    <source>
        <dbReference type="SAM" id="SignalP"/>
    </source>
</evidence>
<dbReference type="HOGENOM" id="CLU_2690074_0_0_1"/>
<dbReference type="GeneID" id="183416"/>
<feature type="signal peptide" evidence="1">
    <location>
        <begin position="1"/>
        <end position="19"/>
    </location>
</feature>
<dbReference type="KEGG" id="cel:CELE_C43F9.7"/>
<dbReference type="PIR" id="T19911">
    <property type="entry name" value="T19911"/>
</dbReference>
<dbReference type="Bgee" id="WBGene00008075">
    <property type="expression patterns" value="Expressed in larva and 3 other cell types or tissues"/>
</dbReference>
<dbReference type="EMBL" id="BX284604">
    <property type="protein sequence ID" value="CAB05150.1"/>
    <property type="molecule type" value="Genomic_DNA"/>
</dbReference>
<dbReference type="RefSeq" id="NP_501959.1">
    <property type="nucleotide sequence ID" value="NM_069558.3"/>
</dbReference>
<reference evidence="2 3" key="1">
    <citation type="journal article" date="1998" name="Science">
        <title>Genome sequence of the nematode C. elegans: a platform for investigating biology.</title>
        <authorList>
            <consortium name="The C. elegans sequencing consortium"/>
            <person name="Sulson J.E."/>
            <person name="Waterston R."/>
        </authorList>
    </citation>
    <scope>NUCLEOTIDE SEQUENCE [LARGE SCALE GENOMIC DNA]</scope>
    <source>
        <strain evidence="2 3">Bristol N2</strain>
    </source>
</reference>
<organism evidence="2 3">
    <name type="scientific">Caenorhabditis elegans</name>
    <dbReference type="NCBI Taxonomy" id="6239"/>
    <lineage>
        <taxon>Eukaryota</taxon>
        <taxon>Metazoa</taxon>
        <taxon>Ecdysozoa</taxon>
        <taxon>Nematoda</taxon>
        <taxon>Chromadorea</taxon>
        <taxon>Rhabditida</taxon>
        <taxon>Rhabditina</taxon>
        <taxon>Rhabditomorpha</taxon>
        <taxon>Rhabditoidea</taxon>
        <taxon>Rhabditidae</taxon>
        <taxon>Peloderinae</taxon>
        <taxon>Caenorhabditis</taxon>
    </lineage>
</organism>
<dbReference type="PaxDb" id="6239-C43F9.7"/>
<dbReference type="AGR" id="WB:WBGene00008075"/>
<protein>
    <submittedName>
        <fullName evidence="2">Neuropeptide-Like Protein</fullName>
    </submittedName>
</protein>
<proteinExistence type="predicted"/>
<feature type="chain" id="PRO_5004336719" evidence="1">
    <location>
        <begin position="20"/>
        <end position="74"/>
    </location>
</feature>
<sequence>MSSFSIILVMLVLLVCVSASSYDPMDKRADEVVPEFQNSLIKLLDRRPPVVYSRASRIDCMLALRSFELCRNLL</sequence>
<dbReference type="SMR" id="Q9XUG8"/>